<evidence type="ECO:0000313" key="3">
    <source>
        <dbReference type="Proteomes" id="UP000283269"/>
    </source>
</evidence>
<feature type="region of interest" description="Disordered" evidence="1">
    <location>
        <begin position="243"/>
        <end position="266"/>
    </location>
</feature>
<name>A0A409X2R5_PSICY</name>
<dbReference type="InParanoid" id="A0A409X2R5"/>
<feature type="region of interest" description="Disordered" evidence="1">
    <location>
        <begin position="303"/>
        <end position="326"/>
    </location>
</feature>
<dbReference type="EMBL" id="NHYD01002766">
    <property type="protein sequence ID" value="PPQ85053.1"/>
    <property type="molecule type" value="Genomic_DNA"/>
</dbReference>
<comment type="caution">
    <text evidence="2">The sequence shown here is derived from an EMBL/GenBank/DDBJ whole genome shotgun (WGS) entry which is preliminary data.</text>
</comment>
<accession>A0A409X2R5</accession>
<reference evidence="2 3" key="1">
    <citation type="journal article" date="2018" name="Evol. Lett.">
        <title>Horizontal gene cluster transfer increased hallucinogenic mushroom diversity.</title>
        <authorList>
            <person name="Reynolds H.T."/>
            <person name="Vijayakumar V."/>
            <person name="Gluck-Thaler E."/>
            <person name="Korotkin H.B."/>
            <person name="Matheny P.B."/>
            <person name="Slot J.C."/>
        </authorList>
    </citation>
    <scope>NUCLEOTIDE SEQUENCE [LARGE SCALE GENOMIC DNA]</scope>
    <source>
        <strain evidence="2 3">2631</strain>
    </source>
</reference>
<feature type="compositionally biased region" description="Basic and acidic residues" evidence="1">
    <location>
        <begin position="564"/>
        <end position="574"/>
    </location>
</feature>
<dbReference type="Proteomes" id="UP000283269">
    <property type="component" value="Unassembled WGS sequence"/>
</dbReference>
<feature type="compositionally biased region" description="Basic and acidic residues" evidence="1">
    <location>
        <begin position="317"/>
        <end position="326"/>
    </location>
</feature>
<feature type="compositionally biased region" description="Basic and acidic residues" evidence="1">
    <location>
        <begin position="611"/>
        <end position="626"/>
    </location>
</feature>
<evidence type="ECO:0000313" key="2">
    <source>
        <dbReference type="EMBL" id="PPQ85053.1"/>
    </source>
</evidence>
<evidence type="ECO:0000256" key="1">
    <source>
        <dbReference type="SAM" id="MobiDB-lite"/>
    </source>
</evidence>
<feature type="region of interest" description="Disordered" evidence="1">
    <location>
        <begin position="611"/>
        <end position="659"/>
    </location>
</feature>
<organism evidence="2 3">
    <name type="scientific">Psilocybe cyanescens</name>
    <dbReference type="NCBI Taxonomy" id="93625"/>
    <lineage>
        <taxon>Eukaryota</taxon>
        <taxon>Fungi</taxon>
        <taxon>Dikarya</taxon>
        <taxon>Basidiomycota</taxon>
        <taxon>Agaricomycotina</taxon>
        <taxon>Agaricomycetes</taxon>
        <taxon>Agaricomycetidae</taxon>
        <taxon>Agaricales</taxon>
        <taxon>Agaricineae</taxon>
        <taxon>Strophariaceae</taxon>
        <taxon>Psilocybe</taxon>
    </lineage>
</organism>
<feature type="region of interest" description="Disordered" evidence="1">
    <location>
        <begin position="548"/>
        <end position="574"/>
    </location>
</feature>
<feature type="compositionally biased region" description="Basic and acidic residues" evidence="1">
    <location>
        <begin position="246"/>
        <end position="259"/>
    </location>
</feature>
<dbReference type="AlphaFoldDB" id="A0A409X2R5"/>
<protein>
    <submittedName>
        <fullName evidence="2">Uncharacterized protein</fullName>
    </submittedName>
</protein>
<keyword evidence="3" id="KW-1185">Reference proteome</keyword>
<sequence length="659" mass="71291">MVPFPPPPSLTSTQLPASPASCCCCCTNELEAQLALKDKELCLHVNSDSRSYPLRPVSPSLPPLFTVSVTPQNSDITTHKITSLLTAHTTLLARLSLLHSRLLHALEKLDGHAQENAEQRRELGVMLRKVQVREEAREGVRRAEDELWEGIGRLVERGASWRYRAPPNPATSFPLSFSLLHIPLPPLLNHPQPQPLRTTHNPPPLHAALHLTSSACTHASPRRGARGESCKAGGRVGGVHLYEGMRAGERETQRERDDREQEGDGSVIGCGRAGAVIVIGICICTVMGIGKRKGKDRIGRDVRGGHGLGLGDGEGDGWGRRSLRDRDRETEEKQIIAILHATVSPNRMLEREIGGLSERLVNARAVSVSVSASASPPESAAPSQPLPLATPPLRVFSTARSTTATIKKVKIRSGSRAKLTTSSALAVARLLQYQPPAALSLPPLAVPPASALSRATTARAPAELLRTLERQISELGDRVDFFAREWVQWVAVVVVGGGGGVRGAGASGSGLGAVLVFGVNMGMHTCSRFTYRSWTGAGMCAGSGPDAHVDGDKEVQRTTGRMNPETRTRTSSEDPFEDLRYRMCRLEAECARYVREEARICVGMVVQDKVQDQDQGRERGARERDVNVGVDADADSAKQDSEEGFSSQSRQSHRSLQVL</sequence>
<gene>
    <name evidence="2" type="ORF">CVT25_010275</name>
</gene>
<proteinExistence type="predicted"/>